<keyword evidence="3" id="KW-1185">Reference proteome</keyword>
<gene>
    <name evidence="2" type="ORF">H0A62_09885</name>
</gene>
<dbReference type="InterPro" id="IPR036390">
    <property type="entry name" value="WH_DNA-bd_sf"/>
</dbReference>
<comment type="caution">
    <text evidence="2">The sequence shown here is derived from an EMBL/GenBank/DDBJ whole genome shotgun (WGS) entry which is preliminary data.</text>
</comment>
<dbReference type="NCBIfam" id="TIGR02944">
    <property type="entry name" value="suf_reg_Xantho"/>
    <property type="match status" value="1"/>
</dbReference>
<dbReference type="InterPro" id="IPR014290">
    <property type="entry name" value="SUF_FeS_clus_asmbl_reg"/>
</dbReference>
<accession>A0A853H5V5</accession>
<dbReference type="SUPFAM" id="SSF46785">
    <property type="entry name" value="Winged helix' DNA-binding domain"/>
    <property type="match status" value="1"/>
</dbReference>
<dbReference type="Gene3D" id="1.10.10.10">
    <property type="entry name" value="Winged helix-like DNA-binding domain superfamily/Winged helix DNA-binding domain"/>
    <property type="match status" value="1"/>
</dbReference>
<dbReference type="InterPro" id="IPR036388">
    <property type="entry name" value="WH-like_DNA-bd_sf"/>
</dbReference>
<dbReference type="OrthoDB" id="9808360at2"/>
<dbReference type="NCBIfam" id="TIGR00738">
    <property type="entry name" value="rrf2_super"/>
    <property type="match status" value="1"/>
</dbReference>
<evidence type="ECO:0000313" key="2">
    <source>
        <dbReference type="EMBL" id="NYT85913.1"/>
    </source>
</evidence>
<feature type="compositionally biased region" description="Polar residues" evidence="1">
    <location>
        <begin position="147"/>
        <end position="164"/>
    </location>
</feature>
<dbReference type="GO" id="GO:0005829">
    <property type="term" value="C:cytosol"/>
    <property type="evidence" value="ECO:0007669"/>
    <property type="project" value="TreeGrafter"/>
</dbReference>
<dbReference type="GO" id="GO:0003700">
    <property type="term" value="F:DNA-binding transcription factor activity"/>
    <property type="evidence" value="ECO:0007669"/>
    <property type="project" value="TreeGrafter"/>
</dbReference>
<reference evidence="2 3" key="1">
    <citation type="submission" date="2020-07" db="EMBL/GenBank/DDBJ databases">
        <title>Taxonomic revisions and descriptions of new bacterial species based on genomic comparisons in the high-G+C-content subgroup of the family Alcaligenaceae.</title>
        <authorList>
            <person name="Szabo A."/>
            <person name="Felfoldi T."/>
        </authorList>
    </citation>
    <scope>NUCLEOTIDE SEQUENCE [LARGE SCALE GENOMIC DNA]</scope>
    <source>
        <strain evidence="2 3">DSM 25667</strain>
    </source>
</reference>
<dbReference type="Proteomes" id="UP000554144">
    <property type="component" value="Unassembled WGS sequence"/>
</dbReference>
<dbReference type="InterPro" id="IPR011991">
    <property type="entry name" value="ArsR-like_HTH"/>
</dbReference>
<name>A0A853H5V5_9BURK</name>
<dbReference type="AlphaFoldDB" id="A0A853H5V5"/>
<feature type="region of interest" description="Disordered" evidence="1">
    <location>
        <begin position="143"/>
        <end position="164"/>
    </location>
</feature>
<dbReference type="PANTHER" id="PTHR33221:SF2">
    <property type="entry name" value="TRANSCRIPTIONAL REGULATOR"/>
    <property type="match status" value="1"/>
</dbReference>
<evidence type="ECO:0000256" key="1">
    <source>
        <dbReference type="SAM" id="MobiDB-lite"/>
    </source>
</evidence>
<organism evidence="2 3">
    <name type="scientific">Pollutimonas harenae</name>
    <dbReference type="NCBI Taxonomy" id="657015"/>
    <lineage>
        <taxon>Bacteria</taxon>
        <taxon>Pseudomonadati</taxon>
        <taxon>Pseudomonadota</taxon>
        <taxon>Betaproteobacteria</taxon>
        <taxon>Burkholderiales</taxon>
        <taxon>Alcaligenaceae</taxon>
        <taxon>Pollutimonas</taxon>
    </lineage>
</organism>
<evidence type="ECO:0000313" key="3">
    <source>
        <dbReference type="Proteomes" id="UP000554144"/>
    </source>
</evidence>
<protein>
    <submittedName>
        <fullName evidence="2">SUF system Fe-S cluster assembly regulator</fullName>
    </submittedName>
</protein>
<dbReference type="PANTHER" id="PTHR33221">
    <property type="entry name" value="WINGED HELIX-TURN-HELIX TRANSCRIPTIONAL REGULATOR, RRF2 FAMILY"/>
    <property type="match status" value="1"/>
</dbReference>
<dbReference type="CDD" id="cd00090">
    <property type="entry name" value="HTH_ARSR"/>
    <property type="match status" value="1"/>
</dbReference>
<dbReference type="InterPro" id="IPR000944">
    <property type="entry name" value="Tscrpt_reg_Rrf2"/>
</dbReference>
<sequence>MLRISKIIDYGTLVLTHMAASPERMFSASDLASTLGLGQPTVSKILKLLGQHELVNSSRGARGGYMLSRPASQISVADIIDALEEQPFGLTECTSLPGACSVEAGCHIRSNWQRINAIVRHTLEEVSVADMIRTTPIEFPMNMHPVSKSSVRTQTRPTTWSQTK</sequence>
<dbReference type="Pfam" id="PF02082">
    <property type="entry name" value="Rrf2"/>
    <property type="match status" value="1"/>
</dbReference>
<proteinExistence type="predicted"/>
<dbReference type="EMBL" id="JACCEV010000002">
    <property type="protein sequence ID" value="NYT85913.1"/>
    <property type="molecule type" value="Genomic_DNA"/>
</dbReference>
<dbReference type="PROSITE" id="PS51197">
    <property type="entry name" value="HTH_RRF2_2"/>
    <property type="match status" value="1"/>
</dbReference>